<evidence type="ECO:0000313" key="3">
    <source>
        <dbReference type="Proteomes" id="UP000184432"/>
    </source>
</evidence>
<protein>
    <submittedName>
        <fullName evidence="2">Uncharacterized protein</fullName>
    </submittedName>
</protein>
<keyword evidence="3" id="KW-1185">Reference proteome</keyword>
<organism evidence="2 3">
    <name type="scientific">Aquimarina spongiae</name>
    <dbReference type="NCBI Taxonomy" id="570521"/>
    <lineage>
        <taxon>Bacteria</taxon>
        <taxon>Pseudomonadati</taxon>
        <taxon>Bacteroidota</taxon>
        <taxon>Flavobacteriia</taxon>
        <taxon>Flavobacteriales</taxon>
        <taxon>Flavobacteriaceae</taxon>
        <taxon>Aquimarina</taxon>
    </lineage>
</organism>
<keyword evidence="1" id="KW-0812">Transmembrane</keyword>
<name>A0A1M6I5Z2_9FLAO</name>
<dbReference type="Proteomes" id="UP000184432">
    <property type="component" value="Unassembled WGS sequence"/>
</dbReference>
<gene>
    <name evidence="2" type="ORF">SAMN04488508_107139</name>
</gene>
<dbReference type="STRING" id="570521.SAMN04488508_107139"/>
<feature type="transmembrane region" description="Helical" evidence="1">
    <location>
        <begin position="88"/>
        <end position="108"/>
    </location>
</feature>
<sequence length="200" mass="22889">MKGTLKLIIGLLFISQTCLGQFVHVHTHFNNNDKKTRQKLVELGVTVGARNGIMEYQNSLLSQSNRNMEKMLDENYKRKHNYEEKDGASLAASIVSSLASTTVSKYAVLPYMTRTKREYFENLSKDRAILLALMYLDKSKIKSSKRQEIYQLRSELIKEFSKYDKDARRILFFSALGLVVINYATFSELSGTLKVANIVL</sequence>
<dbReference type="EMBL" id="FQYP01000007">
    <property type="protein sequence ID" value="SHJ29879.1"/>
    <property type="molecule type" value="Genomic_DNA"/>
</dbReference>
<feature type="transmembrane region" description="Helical" evidence="1">
    <location>
        <begin position="170"/>
        <end position="186"/>
    </location>
</feature>
<evidence type="ECO:0000313" key="2">
    <source>
        <dbReference type="EMBL" id="SHJ29879.1"/>
    </source>
</evidence>
<proteinExistence type="predicted"/>
<dbReference type="RefSeq" id="WP_073318036.1">
    <property type="nucleotide sequence ID" value="NZ_FQYP01000007.1"/>
</dbReference>
<dbReference type="OrthoDB" id="1439508at2"/>
<evidence type="ECO:0000256" key="1">
    <source>
        <dbReference type="SAM" id="Phobius"/>
    </source>
</evidence>
<keyword evidence="1" id="KW-1133">Transmembrane helix</keyword>
<reference evidence="3" key="1">
    <citation type="submission" date="2016-11" db="EMBL/GenBank/DDBJ databases">
        <authorList>
            <person name="Varghese N."/>
            <person name="Submissions S."/>
        </authorList>
    </citation>
    <scope>NUCLEOTIDE SEQUENCE [LARGE SCALE GENOMIC DNA]</scope>
    <source>
        <strain evidence="3">DSM 22623</strain>
    </source>
</reference>
<accession>A0A1M6I5Z2</accession>
<keyword evidence="1" id="KW-0472">Membrane</keyword>
<dbReference type="AlphaFoldDB" id="A0A1M6I5Z2"/>